<proteinExistence type="inferred from homology"/>
<keyword evidence="2" id="KW-0805">Transcription regulation</keyword>
<dbReference type="InterPro" id="IPR036388">
    <property type="entry name" value="WH-like_DNA-bd_sf"/>
</dbReference>
<evidence type="ECO:0000256" key="3">
    <source>
        <dbReference type="ARBA" id="ARBA00023082"/>
    </source>
</evidence>
<dbReference type="InterPro" id="IPR014327">
    <property type="entry name" value="RNA_pol_sigma70_bacteroid"/>
</dbReference>
<evidence type="ECO:0000313" key="7">
    <source>
        <dbReference type="EMBL" id="MBC5622015.1"/>
    </source>
</evidence>
<reference evidence="7 8" key="1">
    <citation type="submission" date="2020-08" db="EMBL/GenBank/DDBJ databases">
        <title>Genome public.</title>
        <authorList>
            <person name="Liu C."/>
            <person name="Sun Q."/>
        </authorList>
    </citation>
    <scope>NUCLEOTIDE SEQUENCE [LARGE SCALE GENOMIC DNA]</scope>
    <source>
        <strain evidence="7 8">NSJ-56</strain>
    </source>
</reference>
<dbReference type="SUPFAM" id="SSF88946">
    <property type="entry name" value="Sigma2 domain of RNA polymerase sigma factors"/>
    <property type="match status" value="1"/>
</dbReference>
<dbReference type="EMBL" id="JACOOH010000005">
    <property type="protein sequence ID" value="MBC5622015.1"/>
    <property type="molecule type" value="Genomic_DNA"/>
</dbReference>
<dbReference type="InterPro" id="IPR013325">
    <property type="entry name" value="RNA_pol_sigma_r2"/>
</dbReference>
<dbReference type="InterPro" id="IPR013249">
    <property type="entry name" value="RNA_pol_sigma70_r4_t2"/>
</dbReference>
<evidence type="ECO:0000256" key="4">
    <source>
        <dbReference type="ARBA" id="ARBA00023163"/>
    </source>
</evidence>
<dbReference type="Proteomes" id="UP000646484">
    <property type="component" value="Unassembled WGS sequence"/>
</dbReference>
<dbReference type="SUPFAM" id="SSF88659">
    <property type="entry name" value="Sigma3 and sigma4 domains of RNA polymerase sigma factors"/>
    <property type="match status" value="1"/>
</dbReference>
<feature type="domain" description="RNA polymerase sigma-70 region 2" evidence="5">
    <location>
        <begin position="24"/>
        <end position="87"/>
    </location>
</feature>
<comment type="caution">
    <text evidence="7">The sequence shown here is derived from an EMBL/GenBank/DDBJ whole genome shotgun (WGS) entry which is preliminary data.</text>
</comment>
<evidence type="ECO:0000256" key="1">
    <source>
        <dbReference type="ARBA" id="ARBA00010641"/>
    </source>
</evidence>
<protein>
    <submittedName>
        <fullName evidence="7">RNA polymerase sigma-70 factor</fullName>
    </submittedName>
</protein>
<dbReference type="InterPro" id="IPR013324">
    <property type="entry name" value="RNA_pol_sigma_r3/r4-like"/>
</dbReference>
<accession>A0ABR7D3F6</accession>
<name>A0ABR7D3F6_9BACT</name>
<evidence type="ECO:0000256" key="2">
    <source>
        <dbReference type="ARBA" id="ARBA00023015"/>
    </source>
</evidence>
<dbReference type="Pfam" id="PF04542">
    <property type="entry name" value="Sigma70_r2"/>
    <property type="match status" value="1"/>
</dbReference>
<dbReference type="RefSeq" id="WP_186976451.1">
    <property type="nucleotide sequence ID" value="NZ_JACOOH010000005.1"/>
</dbReference>
<sequence length="187" mass="21529">MSEREEIEWLRGLKAGEDGAYKVLFEKYYAPLCAFATGFVNDAAAAEDIVQEIFFKLYTDKPTFEAVVALKSYLYLVTKNQCLNYLKHVRIEQEYVSLMDEKEKTTFFFNQIVEQELLMLLSEAIEDLPEQTGKVFQLVMEGFDNAEIAEKLNLSIDSVKSHKKRGKQFLKNRLSDITAILLILSNC</sequence>
<dbReference type="PANTHER" id="PTHR43133:SF46">
    <property type="entry name" value="RNA POLYMERASE SIGMA-70 FACTOR ECF SUBFAMILY"/>
    <property type="match status" value="1"/>
</dbReference>
<dbReference type="InterPro" id="IPR039425">
    <property type="entry name" value="RNA_pol_sigma-70-like"/>
</dbReference>
<keyword evidence="4" id="KW-0804">Transcription</keyword>
<gene>
    <name evidence="7" type="ORF">H8S64_12980</name>
</gene>
<evidence type="ECO:0000313" key="8">
    <source>
        <dbReference type="Proteomes" id="UP000646484"/>
    </source>
</evidence>
<dbReference type="InterPro" id="IPR014284">
    <property type="entry name" value="RNA_pol_sigma-70_dom"/>
</dbReference>
<dbReference type="NCBIfam" id="TIGR02937">
    <property type="entry name" value="sigma70-ECF"/>
    <property type="match status" value="1"/>
</dbReference>
<feature type="domain" description="RNA polymerase sigma factor 70 region 4 type 2" evidence="6">
    <location>
        <begin position="119"/>
        <end position="170"/>
    </location>
</feature>
<dbReference type="Pfam" id="PF08281">
    <property type="entry name" value="Sigma70_r4_2"/>
    <property type="match status" value="1"/>
</dbReference>
<dbReference type="PANTHER" id="PTHR43133">
    <property type="entry name" value="RNA POLYMERASE ECF-TYPE SIGMA FACTO"/>
    <property type="match status" value="1"/>
</dbReference>
<dbReference type="Gene3D" id="1.10.1740.10">
    <property type="match status" value="1"/>
</dbReference>
<dbReference type="Gene3D" id="1.10.10.10">
    <property type="entry name" value="Winged helix-like DNA-binding domain superfamily/Winged helix DNA-binding domain"/>
    <property type="match status" value="1"/>
</dbReference>
<comment type="similarity">
    <text evidence="1">Belongs to the sigma-70 factor family. ECF subfamily.</text>
</comment>
<evidence type="ECO:0000259" key="5">
    <source>
        <dbReference type="Pfam" id="PF04542"/>
    </source>
</evidence>
<organism evidence="7 8">
    <name type="scientific">Butyricimonas hominis</name>
    <dbReference type="NCBI Taxonomy" id="2763032"/>
    <lineage>
        <taxon>Bacteria</taxon>
        <taxon>Pseudomonadati</taxon>
        <taxon>Bacteroidota</taxon>
        <taxon>Bacteroidia</taxon>
        <taxon>Bacteroidales</taxon>
        <taxon>Odoribacteraceae</taxon>
        <taxon>Butyricimonas</taxon>
    </lineage>
</organism>
<dbReference type="InterPro" id="IPR007627">
    <property type="entry name" value="RNA_pol_sigma70_r2"/>
</dbReference>
<dbReference type="NCBIfam" id="TIGR02985">
    <property type="entry name" value="Sig70_bacteroi1"/>
    <property type="match status" value="1"/>
</dbReference>
<evidence type="ECO:0000259" key="6">
    <source>
        <dbReference type="Pfam" id="PF08281"/>
    </source>
</evidence>
<keyword evidence="3" id="KW-0731">Sigma factor</keyword>
<keyword evidence="8" id="KW-1185">Reference proteome</keyword>